<dbReference type="InterPro" id="IPR011992">
    <property type="entry name" value="EF-hand-dom_pair"/>
</dbReference>
<evidence type="ECO:0000259" key="11">
    <source>
        <dbReference type="PROSITE" id="PS50222"/>
    </source>
</evidence>
<evidence type="ECO:0000256" key="10">
    <source>
        <dbReference type="ARBA" id="ARBA00023157"/>
    </source>
</evidence>
<keyword evidence="6" id="KW-0106">Calcium</keyword>
<evidence type="ECO:0000256" key="4">
    <source>
        <dbReference type="ARBA" id="ARBA00022737"/>
    </source>
</evidence>
<evidence type="ECO:0000256" key="6">
    <source>
        <dbReference type="ARBA" id="ARBA00022837"/>
    </source>
</evidence>
<dbReference type="Proteomes" id="UP000269221">
    <property type="component" value="Unassembled WGS sequence"/>
</dbReference>
<dbReference type="PANTHER" id="PTHR12294">
    <property type="entry name" value="EF HAND DOMAIN FAMILY A1,A2-RELATED"/>
    <property type="match status" value="1"/>
</dbReference>
<keyword evidence="13" id="KW-1185">Reference proteome</keyword>
<evidence type="ECO:0000256" key="8">
    <source>
        <dbReference type="ARBA" id="ARBA00023128"/>
    </source>
</evidence>
<dbReference type="Gene3D" id="1.10.238.10">
    <property type="entry name" value="EF-hand"/>
    <property type="match status" value="2"/>
</dbReference>
<evidence type="ECO:0000256" key="2">
    <source>
        <dbReference type="ARBA" id="ARBA00004569"/>
    </source>
</evidence>
<evidence type="ECO:0000256" key="9">
    <source>
        <dbReference type="ARBA" id="ARBA00023136"/>
    </source>
</evidence>
<reference evidence="12 13" key="1">
    <citation type="submission" date="2018-07" db="EMBL/GenBank/DDBJ databases">
        <title>A high quality draft genome assembly of the barn swallow (H. rustica rustica).</title>
        <authorList>
            <person name="Formenti G."/>
            <person name="Chiara M."/>
            <person name="Poveda L."/>
            <person name="Francoijs K.-J."/>
            <person name="Bonisoli-Alquati A."/>
            <person name="Canova L."/>
            <person name="Gianfranceschi L."/>
            <person name="Horner D.S."/>
            <person name="Saino N."/>
        </authorList>
    </citation>
    <scope>NUCLEOTIDE SEQUENCE [LARGE SCALE GENOMIC DNA]</scope>
    <source>
        <strain evidence="12">Chelidonia</strain>
        <tissue evidence="12">Blood</tissue>
    </source>
</reference>
<evidence type="ECO:0000313" key="12">
    <source>
        <dbReference type="EMBL" id="RMC14060.1"/>
    </source>
</evidence>
<dbReference type="InterPro" id="IPR039800">
    <property type="entry name" value="MICU1/2/3"/>
</dbReference>
<dbReference type="GO" id="GO:0005758">
    <property type="term" value="C:mitochondrial intermembrane space"/>
    <property type="evidence" value="ECO:0007669"/>
    <property type="project" value="UniProtKB-SubCell"/>
</dbReference>
<dbReference type="PANTHER" id="PTHR12294:SF10">
    <property type="entry name" value="CALCIUM UPTAKE PROTEIN 3, MITOCHONDRIAL"/>
    <property type="match status" value="1"/>
</dbReference>
<dbReference type="SUPFAM" id="SSF47473">
    <property type="entry name" value="EF-hand"/>
    <property type="match status" value="2"/>
</dbReference>
<comment type="subcellular location">
    <subcellularLocation>
        <location evidence="1">Mitochondrion inner membrane</location>
    </subcellularLocation>
    <subcellularLocation>
        <location evidence="2">Mitochondrion intermembrane space</location>
    </subcellularLocation>
</comment>
<dbReference type="STRING" id="333673.A0A3M0KTI3"/>
<dbReference type="PROSITE" id="PS00018">
    <property type="entry name" value="EF_HAND_1"/>
    <property type="match status" value="1"/>
</dbReference>
<dbReference type="CDD" id="cd16175">
    <property type="entry name" value="EFh_MICU3"/>
    <property type="match status" value="1"/>
</dbReference>
<accession>A0A3M0KTI3</accession>
<feature type="domain" description="EF-hand" evidence="11">
    <location>
        <begin position="104"/>
        <end position="139"/>
    </location>
</feature>
<dbReference type="GO" id="GO:0005509">
    <property type="term" value="F:calcium ion binding"/>
    <property type="evidence" value="ECO:0007669"/>
    <property type="project" value="InterPro"/>
</dbReference>
<dbReference type="GO" id="GO:1990246">
    <property type="term" value="C:uniplex complex"/>
    <property type="evidence" value="ECO:0007669"/>
    <property type="project" value="TreeGrafter"/>
</dbReference>
<feature type="domain" description="EF-hand" evidence="11">
    <location>
        <begin position="273"/>
        <end position="308"/>
    </location>
</feature>
<dbReference type="AlphaFoldDB" id="A0A3M0KTI3"/>
<evidence type="ECO:0000313" key="13">
    <source>
        <dbReference type="Proteomes" id="UP000269221"/>
    </source>
</evidence>
<keyword evidence="8" id="KW-0496">Mitochondrion</keyword>
<sequence>MGRDGTGWILLQFYQVTENRSDLEDLHLYATPREQRFRRFASLEFEGQLYMTPYDFIQAVTSDEPKHAKTWRSLSKQELNQILMETPPVWKGSSKLFRNLNEKEPHAGFRIAFNMFDTDGNEMVDKKEFLVRADDISSSLSDTTLLVHFFGKKGKAELNFEDFYRFMDNLQTEVLEIEFLSYSNGMNTISEEDFAHILLRYTNVENTSSYLENMRCSIPEEKGITFEEFRSFFQFLNNLEDFTIAMQMYNFASRSIGQDEFKRAVYVATGVKLSAHLVNTVFKIFDVDRDDQLSYKEFIGIMKDRLNRGFRETPKYGWKEYYSCVMTVTSEHLRDLWKQFRRRDMLR</sequence>
<dbReference type="InterPro" id="IPR018247">
    <property type="entry name" value="EF_Hand_1_Ca_BS"/>
</dbReference>
<evidence type="ECO:0000256" key="3">
    <source>
        <dbReference type="ARBA" id="ARBA00022723"/>
    </source>
</evidence>
<comment type="caution">
    <text evidence="12">The sequence shown here is derived from an EMBL/GenBank/DDBJ whole genome shotgun (WGS) entry which is preliminary data.</text>
</comment>
<keyword evidence="9" id="KW-0472">Membrane</keyword>
<organism evidence="12 13">
    <name type="scientific">Hirundo rustica rustica</name>
    <dbReference type="NCBI Taxonomy" id="333673"/>
    <lineage>
        <taxon>Eukaryota</taxon>
        <taxon>Metazoa</taxon>
        <taxon>Chordata</taxon>
        <taxon>Craniata</taxon>
        <taxon>Vertebrata</taxon>
        <taxon>Euteleostomi</taxon>
        <taxon>Archelosauria</taxon>
        <taxon>Archosauria</taxon>
        <taxon>Dinosauria</taxon>
        <taxon>Saurischia</taxon>
        <taxon>Theropoda</taxon>
        <taxon>Coelurosauria</taxon>
        <taxon>Aves</taxon>
        <taxon>Neognathae</taxon>
        <taxon>Neoaves</taxon>
        <taxon>Telluraves</taxon>
        <taxon>Australaves</taxon>
        <taxon>Passeriformes</taxon>
        <taxon>Sylvioidea</taxon>
        <taxon>Hirundinidae</taxon>
        <taxon>Hirundo</taxon>
    </lineage>
</organism>
<dbReference type="GO" id="GO:0051560">
    <property type="term" value="P:mitochondrial calcium ion homeostasis"/>
    <property type="evidence" value="ECO:0007669"/>
    <property type="project" value="TreeGrafter"/>
</dbReference>
<gene>
    <name evidence="12" type="ORF">DUI87_09147</name>
</gene>
<dbReference type="SMART" id="SM00054">
    <property type="entry name" value="EFh"/>
    <property type="match status" value="2"/>
</dbReference>
<evidence type="ECO:0000256" key="7">
    <source>
        <dbReference type="ARBA" id="ARBA00022946"/>
    </source>
</evidence>
<dbReference type="EMBL" id="QRBI01000105">
    <property type="protein sequence ID" value="RMC14060.1"/>
    <property type="molecule type" value="Genomic_DNA"/>
</dbReference>
<keyword evidence="7" id="KW-0809">Transit peptide</keyword>
<dbReference type="GO" id="GO:0036444">
    <property type="term" value="P:calcium import into the mitochondrion"/>
    <property type="evidence" value="ECO:0007669"/>
    <property type="project" value="TreeGrafter"/>
</dbReference>
<protein>
    <recommendedName>
        <fullName evidence="11">EF-hand domain-containing protein</fullName>
    </recommendedName>
</protein>
<dbReference type="OrthoDB" id="5859791at2759"/>
<keyword evidence="10" id="KW-1015">Disulfide bond</keyword>
<evidence type="ECO:0000256" key="5">
    <source>
        <dbReference type="ARBA" id="ARBA00022792"/>
    </source>
</evidence>
<name>A0A3M0KTI3_HIRRU</name>
<evidence type="ECO:0000256" key="1">
    <source>
        <dbReference type="ARBA" id="ARBA00004273"/>
    </source>
</evidence>
<proteinExistence type="predicted"/>
<keyword evidence="3" id="KW-0479">Metal-binding</keyword>
<dbReference type="InterPro" id="IPR002048">
    <property type="entry name" value="EF_hand_dom"/>
</dbReference>
<dbReference type="PROSITE" id="PS50222">
    <property type="entry name" value="EF_HAND_2"/>
    <property type="match status" value="2"/>
</dbReference>
<keyword evidence="5" id="KW-0999">Mitochondrion inner membrane</keyword>
<dbReference type="FunFam" id="1.10.238.10:FF:000149">
    <property type="entry name" value="Mitochondrial calcium uptake family member 3"/>
    <property type="match status" value="1"/>
</dbReference>
<dbReference type="Pfam" id="PF13499">
    <property type="entry name" value="EF-hand_7"/>
    <property type="match status" value="1"/>
</dbReference>
<keyword evidence="4" id="KW-0677">Repeat</keyword>